<feature type="transmembrane region" description="Helical" evidence="1">
    <location>
        <begin position="207"/>
        <end position="226"/>
    </location>
</feature>
<feature type="transmembrane region" description="Helical" evidence="1">
    <location>
        <begin position="99"/>
        <end position="118"/>
    </location>
</feature>
<proteinExistence type="predicted"/>
<dbReference type="Proteomes" id="UP001620461">
    <property type="component" value="Unassembled WGS sequence"/>
</dbReference>
<feature type="transmembrane region" description="Helical" evidence="1">
    <location>
        <begin position="177"/>
        <end position="195"/>
    </location>
</feature>
<protein>
    <recommendedName>
        <fullName evidence="4">Peptidase M50B-like protein</fullName>
    </recommendedName>
</protein>
<organism evidence="2 3">
    <name type="scientific">Dyella jejuensis</name>
    <dbReference type="NCBI Taxonomy" id="1432009"/>
    <lineage>
        <taxon>Bacteria</taxon>
        <taxon>Pseudomonadati</taxon>
        <taxon>Pseudomonadota</taxon>
        <taxon>Gammaproteobacteria</taxon>
        <taxon>Lysobacterales</taxon>
        <taxon>Rhodanobacteraceae</taxon>
        <taxon>Dyella</taxon>
    </lineage>
</organism>
<name>A0ABW8JCX8_9GAMM</name>
<keyword evidence="1" id="KW-1133">Transmembrane helix</keyword>
<evidence type="ECO:0000256" key="1">
    <source>
        <dbReference type="SAM" id="Phobius"/>
    </source>
</evidence>
<comment type="caution">
    <text evidence="2">The sequence shown here is derived from an EMBL/GenBank/DDBJ whole genome shotgun (WGS) entry which is preliminary data.</text>
</comment>
<dbReference type="EMBL" id="JADIKJ010000001">
    <property type="protein sequence ID" value="MFK2898936.1"/>
    <property type="molecule type" value="Genomic_DNA"/>
</dbReference>
<keyword evidence="3" id="KW-1185">Reference proteome</keyword>
<evidence type="ECO:0008006" key="4">
    <source>
        <dbReference type="Google" id="ProtNLM"/>
    </source>
</evidence>
<evidence type="ECO:0000313" key="3">
    <source>
        <dbReference type="Proteomes" id="UP001620461"/>
    </source>
</evidence>
<keyword evidence="1" id="KW-0472">Membrane</keyword>
<accession>A0ABW8JCX8</accession>
<gene>
    <name evidence="2" type="ORF">ISP15_01120</name>
</gene>
<keyword evidence="1" id="KW-0812">Transmembrane</keyword>
<evidence type="ECO:0000313" key="2">
    <source>
        <dbReference type="EMBL" id="MFK2898936.1"/>
    </source>
</evidence>
<feature type="transmembrane region" description="Helical" evidence="1">
    <location>
        <begin position="138"/>
        <end position="156"/>
    </location>
</feature>
<reference evidence="2 3" key="1">
    <citation type="submission" date="2020-10" db="EMBL/GenBank/DDBJ databases">
        <title>Phylogeny of dyella-like bacteria.</title>
        <authorList>
            <person name="Fu J."/>
        </authorList>
    </citation>
    <scope>NUCLEOTIDE SEQUENCE [LARGE SCALE GENOMIC DNA]</scope>
    <source>
        <strain evidence="2 3">JP1</strain>
    </source>
</reference>
<dbReference type="RefSeq" id="WP_404544130.1">
    <property type="nucleotide sequence ID" value="NZ_JADIKJ010000001.1"/>
</dbReference>
<feature type="transmembrane region" description="Helical" evidence="1">
    <location>
        <begin position="63"/>
        <end position="87"/>
    </location>
</feature>
<sequence length="242" mass="27152">MIAHALAYFTHEYFHSFTAWLLGFKQHPLDLDYGRCNASNILFQQEVDENVQYDPIFASHHGLSAALIAFAGPGIGNGAFYFLYFWLFRKSISKGANRLSQLFFWLALMSAGNVWSYAPTRTITTHGDMALLARGLGISAWALFPLVTVPAMYIAYSFFTRLFPLARQSLFSAEPQHLYMSSALVAYFYFGFFGGSEIGGHYGVVPALFSLFSVLIVLPLAVAYCIQDPRHWDNTREHSSAP</sequence>